<evidence type="ECO:0000256" key="4">
    <source>
        <dbReference type="ARBA" id="ARBA00022679"/>
    </source>
</evidence>
<dbReference type="Proteomes" id="UP000464314">
    <property type="component" value="Chromosome"/>
</dbReference>
<dbReference type="InterPro" id="IPR002575">
    <property type="entry name" value="Aminoglycoside_PTrfase"/>
</dbReference>
<dbReference type="GO" id="GO:0004674">
    <property type="term" value="F:protein serine/threonine kinase activity"/>
    <property type="evidence" value="ECO:0007669"/>
    <property type="project" value="UniProtKB-KW"/>
</dbReference>
<keyword evidence="2" id="KW-0723">Serine/threonine-protein kinase</keyword>
<keyword evidence="13" id="KW-1185">Reference proteome</keyword>
<evidence type="ECO:0000256" key="8">
    <source>
        <dbReference type="ARBA" id="ARBA00022840"/>
    </source>
</evidence>
<feature type="domain" description="Aminoglycoside phosphotransferase" evidence="11">
    <location>
        <begin position="75"/>
        <end position="254"/>
    </location>
</feature>
<keyword evidence="4 12" id="KW-0808">Transferase</keyword>
<reference evidence="12 13" key="1">
    <citation type="submission" date="2020-01" db="EMBL/GenBank/DDBJ databases">
        <title>Genome analysis of Anaerocolumna sp. CBA3638.</title>
        <authorList>
            <person name="Kim J."/>
            <person name="Roh S.W."/>
        </authorList>
    </citation>
    <scope>NUCLEOTIDE SEQUENCE [LARGE SCALE GENOMIC DNA]</scope>
    <source>
        <strain evidence="12 13">CBA3638</strain>
    </source>
</reference>
<dbReference type="EMBL" id="CP048000">
    <property type="protein sequence ID" value="QHQ62972.1"/>
    <property type="molecule type" value="Genomic_DNA"/>
</dbReference>
<evidence type="ECO:0000256" key="7">
    <source>
        <dbReference type="ARBA" id="ARBA00022777"/>
    </source>
</evidence>
<proteinExistence type="predicted"/>
<dbReference type="SUPFAM" id="SSF56112">
    <property type="entry name" value="Protein kinase-like (PK-like)"/>
    <property type="match status" value="1"/>
</dbReference>
<dbReference type="InterPro" id="IPR032882">
    <property type="entry name" value="SrkA/RdoA"/>
</dbReference>
<organism evidence="12 13">
    <name type="scientific">Anaerocolumna sedimenticola</name>
    <dbReference type="NCBI Taxonomy" id="2696063"/>
    <lineage>
        <taxon>Bacteria</taxon>
        <taxon>Bacillati</taxon>
        <taxon>Bacillota</taxon>
        <taxon>Clostridia</taxon>
        <taxon>Lachnospirales</taxon>
        <taxon>Lachnospiraceae</taxon>
        <taxon>Anaerocolumna</taxon>
    </lineage>
</organism>
<dbReference type="GO" id="GO:0046872">
    <property type="term" value="F:metal ion binding"/>
    <property type="evidence" value="ECO:0007669"/>
    <property type="project" value="UniProtKB-KW"/>
</dbReference>
<dbReference type="PANTHER" id="PTHR39573">
    <property type="entry name" value="STRESS RESPONSE KINASE A"/>
    <property type="match status" value="1"/>
</dbReference>
<dbReference type="GO" id="GO:0005737">
    <property type="term" value="C:cytoplasm"/>
    <property type="evidence" value="ECO:0007669"/>
    <property type="project" value="TreeGrafter"/>
</dbReference>
<dbReference type="RefSeq" id="WP_161839794.1">
    <property type="nucleotide sequence ID" value="NZ_CP048000.1"/>
</dbReference>
<evidence type="ECO:0000313" key="13">
    <source>
        <dbReference type="Proteomes" id="UP000464314"/>
    </source>
</evidence>
<keyword evidence="7" id="KW-0418">Kinase</keyword>
<gene>
    <name evidence="12" type="ORF">Ana3638_21105</name>
</gene>
<accession>A0A6P1TRU6</accession>
<keyword evidence="9" id="KW-0460">Magnesium</keyword>
<dbReference type="InterPro" id="IPR011009">
    <property type="entry name" value="Kinase-like_dom_sf"/>
</dbReference>
<dbReference type="KEGG" id="anr:Ana3638_21105"/>
<evidence type="ECO:0000256" key="1">
    <source>
        <dbReference type="ARBA" id="ARBA00022490"/>
    </source>
</evidence>
<keyword evidence="3" id="KW-0597">Phosphoprotein</keyword>
<keyword evidence="5" id="KW-0479">Metal-binding</keyword>
<evidence type="ECO:0000256" key="9">
    <source>
        <dbReference type="ARBA" id="ARBA00022842"/>
    </source>
</evidence>
<dbReference type="PANTHER" id="PTHR39573:SF1">
    <property type="entry name" value="STRESS RESPONSE KINASE A"/>
    <property type="match status" value="1"/>
</dbReference>
<evidence type="ECO:0000259" key="11">
    <source>
        <dbReference type="Pfam" id="PF01636"/>
    </source>
</evidence>
<evidence type="ECO:0000256" key="2">
    <source>
        <dbReference type="ARBA" id="ARBA00022527"/>
    </source>
</evidence>
<dbReference type="GO" id="GO:0005524">
    <property type="term" value="F:ATP binding"/>
    <property type="evidence" value="ECO:0007669"/>
    <property type="project" value="UniProtKB-KW"/>
</dbReference>
<evidence type="ECO:0000256" key="6">
    <source>
        <dbReference type="ARBA" id="ARBA00022741"/>
    </source>
</evidence>
<name>A0A6P1TRU6_9FIRM</name>
<keyword evidence="1" id="KW-0963">Cytoplasm</keyword>
<keyword evidence="6" id="KW-0547">Nucleotide-binding</keyword>
<keyword evidence="10" id="KW-0346">Stress response</keyword>
<evidence type="ECO:0000256" key="5">
    <source>
        <dbReference type="ARBA" id="ARBA00022723"/>
    </source>
</evidence>
<keyword evidence="8" id="KW-0067">ATP-binding</keyword>
<dbReference type="AlphaFoldDB" id="A0A6P1TRU6"/>
<evidence type="ECO:0000313" key="12">
    <source>
        <dbReference type="EMBL" id="QHQ62972.1"/>
    </source>
</evidence>
<dbReference type="Gene3D" id="3.90.1200.10">
    <property type="match status" value="1"/>
</dbReference>
<evidence type="ECO:0000256" key="10">
    <source>
        <dbReference type="ARBA" id="ARBA00023016"/>
    </source>
</evidence>
<evidence type="ECO:0000256" key="3">
    <source>
        <dbReference type="ARBA" id="ARBA00022553"/>
    </source>
</evidence>
<protein>
    <submittedName>
        <fullName evidence="12">Phosphotransferase</fullName>
    </submittedName>
</protein>
<sequence>MSITEIFNDIKELFNKYKIGNVVQEPLSISGGLMHKMFQVTTETNIYAVKWLNPSIMQRNGVMQNMINSELIANAFSKHLPVIAALNIDGQNVLHSNNKYYMVFHWIEGTSIFPPLISEKHCYKIGNSLGKIHRLNITIPEVKKNNNDSIIYNWQQYLVKGKELNTFWIDTYAKMVDKLIYWNTLINESKYKLSEFMVISHGDLDPKNVMWYQDMPYFIDWEAAGYVNPYQELLEVLNYWANNGNGELDKVKFKILLNAYNEYMSTKTADWDCVLNSGYAGMLGWLEYNLKRALGIESSDEEENELGAEQVIGTIKELERYDNQLIILKKWLSE</sequence>
<dbReference type="Pfam" id="PF01636">
    <property type="entry name" value="APH"/>
    <property type="match status" value="1"/>
</dbReference>